<evidence type="ECO:0000256" key="2">
    <source>
        <dbReference type="ARBA" id="ARBA00023008"/>
    </source>
</evidence>
<evidence type="ECO:0000256" key="1">
    <source>
        <dbReference type="ARBA" id="ARBA00022729"/>
    </source>
</evidence>
<comment type="caution">
    <text evidence="3">The sequence shown here is derived from an EMBL/GenBank/DDBJ whole genome shotgun (WGS) entry which is preliminary data.</text>
</comment>
<dbReference type="InterPro" id="IPR023199">
    <property type="entry name" value="GriE/MELC1_sf"/>
</dbReference>
<reference evidence="4" key="1">
    <citation type="journal article" date="2019" name="Int. J. Syst. Evol. Microbiol.">
        <title>The Global Catalogue of Microorganisms (GCM) 10K type strain sequencing project: providing services to taxonomists for standard genome sequencing and annotation.</title>
        <authorList>
            <consortium name="The Broad Institute Genomics Platform"/>
            <consortium name="The Broad Institute Genome Sequencing Center for Infectious Disease"/>
            <person name="Wu L."/>
            <person name="Ma J."/>
        </authorList>
    </citation>
    <scope>NUCLEOTIDE SEQUENCE [LARGE SCALE GENOMIC DNA]</scope>
    <source>
        <strain evidence="4">JCM 12696</strain>
    </source>
</reference>
<name>A0ABP4FJW0_9ACTN</name>
<gene>
    <name evidence="3" type="ORF">GCM10009654_49630</name>
</gene>
<dbReference type="Pfam" id="PF06236">
    <property type="entry name" value="MelC1"/>
    <property type="match status" value="1"/>
</dbReference>
<dbReference type="EMBL" id="BAAAKV010000050">
    <property type="protein sequence ID" value="GAA1186120.1"/>
    <property type="molecule type" value="Genomic_DNA"/>
</dbReference>
<evidence type="ECO:0000313" key="4">
    <source>
        <dbReference type="Proteomes" id="UP001501371"/>
    </source>
</evidence>
<proteinExistence type="predicted"/>
<keyword evidence="1" id="KW-0732">Signal</keyword>
<dbReference type="RefSeq" id="WP_037802743.1">
    <property type="nucleotide sequence ID" value="NZ_BAAAKV010000050.1"/>
</dbReference>
<protein>
    <recommendedName>
        <fullName evidence="5">Copper transporter</fullName>
    </recommendedName>
</protein>
<dbReference type="InterPro" id="IPR010928">
    <property type="entry name" value="MelC1"/>
</dbReference>
<organism evidence="3 4">
    <name type="scientific">Streptomyces hebeiensis</name>
    <dbReference type="NCBI Taxonomy" id="229486"/>
    <lineage>
        <taxon>Bacteria</taxon>
        <taxon>Bacillati</taxon>
        <taxon>Actinomycetota</taxon>
        <taxon>Actinomycetes</taxon>
        <taxon>Kitasatosporales</taxon>
        <taxon>Streptomycetaceae</taxon>
        <taxon>Streptomyces</taxon>
    </lineage>
</organism>
<accession>A0ABP4FJW0</accession>
<evidence type="ECO:0000313" key="3">
    <source>
        <dbReference type="EMBL" id="GAA1186120.1"/>
    </source>
</evidence>
<sequence>MKRREALIGAAVVGTGLAIPGIAGYRGTGGDTGTASGASAAPAVHSETYQGRAIEVTDRAGTPVVTIDGRELHLMRLGEDAYVSAMCHYELATTPLQAARRAVQELRGAQLLPLGHGGGHSA</sequence>
<dbReference type="Proteomes" id="UP001501371">
    <property type="component" value="Unassembled WGS sequence"/>
</dbReference>
<keyword evidence="4" id="KW-1185">Reference proteome</keyword>
<evidence type="ECO:0008006" key="5">
    <source>
        <dbReference type="Google" id="ProtNLM"/>
    </source>
</evidence>
<keyword evidence="2" id="KW-0186">Copper</keyword>
<dbReference type="Gene3D" id="3.30.1880.10">
    <property type="entry name" value="protein ne1242 domain like"/>
    <property type="match status" value="1"/>
</dbReference>